<dbReference type="PANTHER" id="PTHR23517">
    <property type="entry name" value="RESISTANCE PROTEIN MDTM, PUTATIVE-RELATED-RELATED"/>
    <property type="match status" value="1"/>
</dbReference>
<evidence type="ECO:0000256" key="4">
    <source>
        <dbReference type="ARBA" id="ARBA00022692"/>
    </source>
</evidence>
<feature type="transmembrane region" description="Helical" evidence="7">
    <location>
        <begin position="133"/>
        <end position="155"/>
    </location>
</feature>
<feature type="domain" description="Major facilitator superfamily (MFS) profile" evidence="8">
    <location>
        <begin position="9"/>
        <end position="389"/>
    </location>
</feature>
<dbReference type="EMBL" id="CP040089">
    <property type="protein sequence ID" value="QGA80686.1"/>
    <property type="molecule type" value="Genomic_DNA"/>
</dbReference>
<dbReference type="Proteomes" id="UP000377803">
    <property type="component" value="Chromosome"/>
</dbReference>
<dbReference type="AlphaFoldDB" id="A0A5Q0UGI3"/>
<dbReference type="KEGG" id="ncon:LC1Nh_0802"/>
<dbReference type="InterPro" id="IPR011701">
    <property type="entry name" value="MFS"/>
</dbReference>
<accession>A0A5Q0UGI3</accession>
<feature type="transmembrane region" description="Helical" evidence="7">
    <location>
        <begin position="221"/>
        <end position="242"/>
    </location>
</feature>
<keyword evidence="6 7" id="KW-0472">Membrane</keyword>
<name>A0A5Q0UGI3_9ARCH</name>
<dbReference type="GeneID" id="42365191"/>
<comment type="subcellular location">
    <subcellularLocation>
        <location evidence="1">Cell membrane</location>
        <topology evidence="1">Multi-pass membrane protein</topology>
    </subcellularLocation>
</comment>
<dbReference type="InterPro" id="IPR036259">
    <property type="entry name" value="MFS_trans_sf"/>
</dbReference>
<feature type="transmembrane region" description="Helical" evidence="7">
    <location>
        <begin position="161"/>
        <end position="181"/>
    </location>
</feature>
<reference evidence="10" key="1">
    <citation type="submission" date="2019-05" db="EMBL/GenBank/DDBJ databases">
        <title>Candidatus Nanohalobium constans, a novel model system to study the DPANN nano-sized archaea: genomic and physiological characterization of a nanoarchaeon co-cultured with its chitinotrophic host.</title>
        <authorList>
            <person name="La Cono V."/>
            <person name="Arcadi E."/>
            <person name="Crisafi F."/>
            <person name="Denaro R."/>
            <person name="La Spada G."/>
            <person name="Messina E."/>
            <person name="Smedile F."/>
            <person name="Toshchakov S.V."/>
            <person name="Shevchenko M.A."/>
            <person name="Golyshin P.N."/>
            <person name="Golyshina O.V."/>
            <person name="Ferrer M."/>
            <person name="Rohde M."/>
            <person name="Mushegian A."/>
            <person name="Sorokin D.Y."/>
            <person name="Giuliano L."/>
            <person name="Yakimov M.M."/>
        </authorList>
    </citation>
    <scope>NUCLEOTIDE SEQUENCE [LARGE SCALE GENOMIC DNA]</scope>
    <source>
        <strain evidence="10">LC1Nh</strain>
    </source>
</reference>
<dbReference type="InterPro" id="IPR050171">
    <property type="entry name" value="MFS_Transporters"/>
</dbReference>
<organism evidence="9 10">
    <name type="scientific">Candidatus Nanohalobium constans</name>
    <dbReference type="NCBI Taxonomy" id="2565781"/>
    <lineage>
        <taxon>Archaea</taxon>
        <taxon>Candidatus Nanohalarchaeota</taxon>
        <taxon>Candidatus Nanohalobia</taxon>
        <taxon>Candidatus Nanohalobiales</taxon>
        <taxon>Candidatus Nanohalobiaceae</taxon>
        <taxon>Candidatus Nanohalobium</taxon>
    </lineage>
</organism>
<keyword evidence="5 7" id="KW-1133">Transmembrane helix</keyword>
<keyword evidence="4 7" id="KW-0812">Transmembrane</keyword>
<evidence type="ECO:0000256" key="3">
    <source>
        <dbReference type="ARBA" id="ARBA00022475"/>
    </source>
</evidence>
<feature type="transmembrane region" description="Helical" evidence="7">
    <location>
        <begin position="254"/>
        <end position="273"/>
    </location>
</feature>
<protein>
    <submittedName>
        <fullName evidence="9">Major facilitator superfamily MFS_1</fullName>
    </submittedName>
</protein>
<evidence type="ECO:0000256" key="1">
    <source>
        <dbReference type="ARBA" id="ARBA00004651"/>
    </source>
</evidence>
<gene>
    <name evidence="9" type="ORF">LC1Nh_0802</name>
</gene>
<feature type="transmembrane region" description="Helical" evidence="7">
    <location>
        <begin position="12"/>
        <end position="35"/>
    </location>
</feature>
<dbReference type="PROSITE" id="PS50850">
    <property type="entry name" value="MFS"/>
    <property type="match status" value="1"/>
</dbReference>
<dbReference type="Pfam" id="PF07690">
    <property type="entry name" value="MFS_1"/>
    <property type="match status" value="1"/>
</dbReference>
<feature type="transmembrane region" description="Helical" evidence="7">
    <location>
        <begin position="74"/>
        <end position="93"/>
    </location>
</feature>
<proteinExistence type="predicted"/>
<dbReference type="RefSeq" id="WP_153550427.1">
    <property type="nucleotide sequence ID" value="NZ_CP040089.1"/>
</dbReference>
<evidence type="ECO:0000256" key="5">
    <source>
        <dbReference type="ARBA" id="ARBA00022989"/>
    </source>
</evidence>
<keyword evidence="10" id="KW-1185">Reference proteome</keyword>
<evidence type="ECO:0000256" key="7">
    <source>
        <dbReference type="SAM" id="Phobius"/>
    </source>
</evidence>
<feature type="transmembrane region" description="Helical" evidence="7">
    <location>
        <begin position="364"/>
        <end position="387"/>
    </location>
</feature>
<sequence length="389" mass="42714">MELDKIPDIAKYLSAVFLFAWIGRSTVWNFLPVFFENNVESVFLVGILTSIGSAIPILLDIPVGNLVQRAGEKIVILIGLLTAIFPPIFYYTAFTPLLFAGKLVEGAAKSLIWNGSWSLTLKSSSEENSSESISVFLLGINMAIVIGPVIGGFLIQGYGFGIPMALWVLSSSLAVLVYYFYIGAETEKGLKSSTEDLLHRNTYLNDFHHLKENWVNLRQELSLIFLYSIIFSFYWLAVPLLLDQMNADFTTMGLIFGFAALSKIFQFIFGDIADKIGKHRTVRLLTVLLIPTLFAMSLVESLVLTGALFFLARVFTSGMSPAIHGIFDEEVPNEIEGEMTGFNELAKHIGQTIGPFFAGTVASIWSLNGSFIAASGVAGLILLASLIDF</sequence>
<dbReference type="GO" id="GO:0005886">
    <property type="term" value="C:plasma membrane"/>
    <property type="evidence" value="ECO:0007669"/>
    <property type="project" value="UniProtKB-SubCell"/>
</dbReference>
<keyword evidence="3" id="KW-1003">Cell membrane</keyword>
<evidence type="ECO:0000259" key="8">
    <source>
        <dbReference type="PROSITE" id="PS50850"/>
    </source>
</evidence>
<dbReference type="GO" id="GO:0022857">
    <property type="term" value="F:transmembrane transporter activity"/>
    <property type="evidence" value="ECO:0007669"/>
    <property type="project" value="InterPro"/>
</dbReference>
<feature type="transmembrane region" description="Helical" evidence="7">
    <location>
        <begin position="285"/>
        <end position="311"/>
    </location>
</feature>
<evidence type="ECO:0000256" key="6">
    <source>
        <dbReference type="ARBA" id="ARBA00023136"/>
    </source>
</evidence>
<evidence type="ECO:0000256" key="2">
    <source>
        <dbReference type="ARBA" id="ARBA00022448"/>
    </source>
</evidence>
<feature type="transmembrane region" description="Helical" evidence="7">
    <location>
        <begin position="41"/>
        <end position="62"/>
    </location>
</feature>
<keyword evidence="2" id="KW-0813">Transport</keyword>
<evidence type="ECO:0000313" key="10">
    <source>
        <dbReference type="Proteomes" id="UP000377803"/>
    </source>
</evidence>
<dbReference type="Gene3D" id="1.20.1250.20">
    <property type="entry name" value="MFS general substrate transporter like domains"/>
    <property type="match status" value="1"/>
</dbReference>
<evidence type="ECO:0000313" key="9">
    <source>
        <dbReference type="EMBL" id="QGA80686.1"/>
    </source>
</evidence>
<dbReference type="SUPFAM" id="SSF103473">
    <property type="entry name" value="MFS general substrate transporter"/>
    <property type="match status" value="1"/>
</dbReference>
<dbReference type="InterPro" id="IPR020846">
    <property type="entry name" value="MFS_dom"/>
</dbReference>